<proteinExistence type="inferred from homology"/>
<comment type="similarity">
    <text evidence="1">Belongs to the glycosyltransferase 2 family.</text>
</comment>
<evidence type="ECO:0000313" key="5">
    <source>
        <dbReference type="EMBL" id="GAB0057072.1"/>
    </source>
</evidence>
<organism evidence="5 6">
    <name type="scientific">Candidatus Magnetaquiglobus chichijimensis</name>
    <dbReference type="NCBI Taxonomy" id="3141448"/>
    <lineage>
        <taxon>Bacteria</taxon>
        <taxon>Pseudomonadati</taxon>
        <taxon>Pseudomonadota</taxon>
        <taxon>Magnetococcia</taxon>
        <taxon>Magnetococcales</taxon>
        <taxon>Candidatus Magnetaquicoccaceae</taxon>
        <taxon>Candidatus Magnetaquiglobus</taxon>
    </lineage>
</organism>
<dbReference type="Pfam" id="PF00535">
    <property type="entry name" value="Glycos_transf_2"/>
    <property type="match status" value="1"/>
</dbReference>
<evidence type="ECO:0000313" key="6">
    <source>
        <dbReference type="Proteomes" id="UP001628193"/>
    </source>
</evidence>
<comment type="caution">
    <text evidence="5">The sequence shown here is derived from an EMBL/GenBank/DDBJ whole genome shotgun (WGS) entry which is preliminary data.</text>
</comment>
<feature type="domain" description="Glycosyltransferase 2-like" evidence="4">
    <location>
        <begin position="19"/>
        <end position="147"/>
    </location>
</feature>
<dbReference type="PANTHER" id="PTHR43685:SF5">
    <property type="entry name" value="GLYCOSYLTRANSFERASE EPSE-RELATED"/>
    <property type="match status" value="1"/>
</dbReference>
<protein>
    <recommendedName>
        <fullName evidence="4">Glycosyltransferase 2-like domain-containing protein</fullName>
    </recommendedName>
</protein>
<dbReference type="InterPro" id="IPR029044">
    <property type="entry name" value="Nucleotide-diphossugar_trans"/>
</dbReference>
<evidence type="ECO:0000256" key="2">
    <source>
        <dbReference type="ARBA" id="ARBA00022676"/>
    </source>
</evidence>
<evidence type="ECO:0000259" key="4">
    <source>
        <dbReference type="Pfam" id="PF00535"/>
    </source>
</evidence>
<evidence type="ECO:0000256" key="3">
    <source>
        <dbReference type="ARBA" id="ARBA00022679"/>
    </source>
</evidence>
<dbReference type="InterPro" id="IPR001173">
    <property type="entry name" value="Glyco_trans_2-like"/>
</dbReference>
<dbReference type="SUPFAM" id="SSF53448">
    <property type="entry name" value="Nucleotide-diphospho-sugar transferases"/>
    <property type="match status" value="1"/>
</dbReference>
<dbReference type="RefSeq" id="WP_420904781.1">
    <property type="nucleotide sequence ID" value="NZ_BAAFGK010000004.1"/>
</dbReference>
<dbReference type="InterPro" id="IPR050834">
    <property type="entry name" value="Glycosyltransf_2"/>
</dbReference>
<accession>A0ABQ0C855</accession>
<sequence>MNGTDASAEPPPTVTPRVTVLTSVYNGAPHLDAAIESILAQTWRDFEFLLIDDASTDASPMILAAWAGRDPRIRLVRNAENLGLTRSLNKGIALARGVWIARQDADDRSLPERLERQLRFLESHPEVGLLGSAAWILQENGQRESIPRGVPSRHLAIAWHLLFANPFFHASVMVRRELLLANPYDESVRHSQDFELWGRLVSKTRAANLAEPLIELRHHDARISVRQHASQQATGMGIVQGRLEKLCPDLSWDEARVAAVRQLIHAEWPKAGETTEVYLVWLRLLECFEQDMAHDPERSEMLRVQERVLRRCWRAVIGMHGLADRLRLLRAMVRVAGWRSVKVLTRLALVRFKPHPW</sequence>
<keyword evidence="6" id="KW-1185">Reference proteome</keyword>
<keyword evidence="3" id="KW-0808">Transferase</keyword>
<dbReference type="Proteomes" id="UP001628193">
    <property type="component" value="Unassembled WGS sequence"/>
</dbReference>
<evidence type="ECO:0000256" key="1">
    <source>
        <dbReference type="ARBA" id="ARBA00006739"/>
    </source>
</evidence>
<name>A0ABQ0C855_9PROT</name>
<reference evidence="5 6" key="1">
    <citation type="submission" date="2024-05" db="EMBL/GenBank/DDBJ databases">
        <authorList>
            <consortium name="Candidatus Magnetaquicoccaceae bacterium FCR-1 genome sequencing consortium"/>
            <person name="Shimoshige H."/>
            <person name="Shimamura S."/>
            <person name="Taoka A."/>
            <person name="Kobayashi H."/>
            <person name="Maekawa T."/>
        </authorList>
    </citation>
    <scope>NUCLEOTIDE SEQUENCE [LARGE SCALE GENOMIC DNA]</scope>
    <source>
        <strain evidence="5 6">FCR-1</strain>
    </source>
</reference>
<dbReference type="PANTHER" id="PTHR43685">
    <property type="entry name" value="GLYCOSYLTRANSFERASE"/>
    <property type="match status" value="1"/>
</dbReference>
<reference evidence="5 6" key="2">
    <citation type="submission" date="2024-09" db="EMBL/GenBank/DDBJ databases">
        <title>Draft genome sequence of Candidatus Magnetaquicoccaceae bacterium FCR-1.</title>
        <authorList>
            <person name="Shimoshige H."/>
            <person name="Shimamura S."/>
            <person name="Taoka A."/>
            <person name="Kobayashi H."/>
            <person name="Maekawa T."/>
        </authorList>
    </citation>
    <scope>NUCLEOTIDE SEQUENCE [LARGE SCALE GENOMIC DNA]</scope>
    <source>
        <strain evidence="5 6">FCR-1</strain>
    </source>
</reference>
<dbReference type="EMBL" id="BAAFGK010000004">
    <property type="protein sequence ID" value="GAB0057072.1"/>
    <property type="molecule type" value="Genomic_DNA"/>
</dbReference>
<dbReference type="Gene3D" id="3.90.550.10">
    <property type="entry name" value="Spore Coat Polysaccharide Biosynthesis Protein SpsA, Chain A"/>
    <property type="match status" value="1"/>
</dbReference>
<gene>
    <name evidence="5" type="ORF">SIID45300_01393</name>
</gene>
<keyword evidence="2" id="KW-0328">Glycosyltransferase</keyword>